<sequence>DSFTEDDQGVQIIMNKTKIDWCDYTWNPITGCSRVSEGCDNCYAHAIAETRLKHLPEYKNGFSRIIFHKDRLGQLSVLKKQSGKIIFVCSMSDFFHPYMGKWQLDVMYAIKEYADNYFVFLTKRPVNMVRDYVMQGRLSDGRFNHCFFGISAENQERFDRRMGELKSSNYQNNIVSLEPLLGPIDISNFTKDLKWVIVGAESGIKARPMSPDWVRSIRDQCLEADIPFFFKGYGKKSLGKEIDGKMWNQYPKMMNKKE</sequence>
<proteinExistence type="predicted"/>
<feature type="non-terminal residue" evidence="1">
    <location>
        <position position="1"/>
    </location>
</feature>
<feature type="non-terminal residue" evidence="1">
    <location>
        <position position="258"/>
    </location>
</feature>
<organism evidence="1">
    <name type="scientific">marine sediment metagenome</name>
    <dbReference type="NCBI Taxonomy" id="412755"/>
    <lineage>
        <taxon>unclassified sequences</taxon>
        <taxon>metagenomes</taxon>
        <taxon>ecological metagenomes</taxon>
    </lineage>
</organism>
<dbReference type="AlphaFoldDB" id="X0X4H9"/>
<evidence type="ECO:0008006" key="2">
    <source>
        <dbReference type="Google" id="ProtNLM"/>
    </source>
</evidence>
<name>X0X4H9_9ZZZZ</name>
<accession>X0X4H9</accession>
<reference evidence="1" key="1">
    <citation type="journal article" date="2014" name="Front. Microbiol.">
        <title>High frequency of phylogenetically diverse reductive dehalogenase-homologous genes in deep subseafloor sedimentary metagenomes.</title>
        <authorList>
            <person name="Kawai M."/>
            <person name="Futagami T."/>
            <person name="Toyoda A."/>
            <person name="Takaki Y."/>
            <person name="Nishi S."/>
            <person name="Hori S."/>
            <person name="Arai W."/>
            <person name="Tsubouchi T."/>
            <person name="Morono Y."/>
            <person name="Uchiyama I."/>
            <person name="Ito T."/>
            <person name="Fujiyama A."/>
            <person name="Inagaki F."/>
            <person name="Takami H."/>
        </authorList>
    </citation>
    <scope>NUCLEOTIDE SEQUENCE</scope>
    <source>
        <strain evidence="1">Expedition CK06-06</strain>
    </source>
</reference>
<dbReference type="Pfam" id="PF07505">
    <property type="entry name" value="DUF5131"/>
    <property type="match status" value="1"/>
</dbReference>
<gene>
    <name evidence="1" type="ORF">S01H1_54773</name>
</gene>
<dbReference type="EMBL" id="BARS01035559">
    <property type="protein sequence ID" value="GAG19906.1"/>
    <property type="molecule type" value="Genomic_DNA"/>
</dbReference>
<comment type="caution">
    <text evidence="1">The sequence shown here is derived from an EMBL/GenBank/DDBJ whole genome shotgun (WGS) entry which is preliminary data.</text>
</comment>
<dbReference type="InterPro" id="IPR011101">
    <property type="entry name" value="DUF5131"/>
</dbReference>
<evidence type="ECO:0000313" key="1">
    <source>
        <dbReference type="EMBL" id="GAG19906.1"/>
    </source>
</evidence>
<protein>
    <recommendedName>
        <fullName evidence="2">Phage protein Gp37/Gp68</fullName>
    </recommendedName>
</protein>